<protein>
    <submittedName>
        <fullName evidence="7">MFS transporter</fullName>
    </submittedName>
</protein>
<feature type="transmembrane region" description="Helical" evidence="5">
    <location>
        <begin position="9"/>
        <end position="26"/>
    </location>
</feature>
<feature type="transmembrane region" description="Helical" evidence="5">
    <location>
        <begin position="72"/>
        <end position="88"/>
    </location>
</feature>
<dbReference type="InterPro" id="IPR020846">
    <property type="entry name" value="MFS_dom"/>
</dbReference>
<dbReference type="PANTHER" id="PTHR23514">
    <property type="entry name" value="BYPASS OF STOP CODON PROTEIN 6"/>
    <property type="match status" value="1"/>
</dbReference>
<comment type="caution">
    <text evidence="7">The sequence shown here is derived from an EMBL/GenBank/DDBJ whole genome shotgun (WGS) entry which is preliminary data.</text>
</comment>
<comment type="subcellular location">
    <subcellularLocation>
        <location evidence="1">Membrane</location>
        <topology evidence="1">Multi-pass membrane protein</topology>
    </subcellularLocation>
</comment>
<name>A0ABU3E568_9FLAO</name>
<evidence type="ECO:0000259" key="6">
    <source>
        <dbReference type="PROSITE" id="PS50850"/>
    </source>
</evidence>
<keyword evidence="4 5" id="KW-0472">Membrane</keyword>
<evidence type="ECO:0000256" key="5">
    <source>
        <dbReference type="SAM" id="Phobius"/>
    </source>
</evidence>
<evidence type="ECO:0000313" key="8">
    <source>
        <dbReference type="Proteomes" id="UP001261624"/>
    </source>
</evidence>
<dbReference type="InterPro" id="IPR011701">
    <property type="entry name" value="MFS"/>
</dbReference>
<feature type="transmembrane region" description="Helical" evidence="5">
    <location>
        <begin position="235"/>
        <end position="254"/>
    </location>
</feature>
<keyword evidence="8" id="KW-1185">Reference proteome</keyword>
<dbReference type="Pfam" id="PF07690">
    <property type="entry name" value="MFS_1"/>
    <property type="match status" value="1"/>
</dbReference>
<sequence>METKKQQRIALSIYFFLSGVCFSTWASRIPTIKSSFDLNEAELGNLLLTMPVSSLIGLPISGWLVSRFNSRPPLLASILFFSIALIGIGYADTLLLLIISIFMFSFCMRILNISMNTQAITLQKGYGKKINGSFHGLWSTGGLTGVGFSTLMLKLDVPMLEHLAMVSAVTFIAAIVSYRFLLTNDRAPQGNKLKLGKPDKFILYLGLLVFFAALCEGGMFDWSGVYFKEVIGEEIFTLGYFIFMLFMAGSRFISDILVDRFGMKRMYIYSSIFISVGIIMVIIFPYFWPAIVGFSLVGMGVASIIPMTFTLAGRSSKYSAGMAVSIIATYAIVGMLLGPPLIGYLANAFNLQLSFILFVIAGLMLIPVSQLFFRHESKMKEEDIA</sequence>
<keyword evidence="2 5" id="KW-0812">Transmembrane</keyword>
<feature type="transmembrane region" description="Helical" evidence="5">
    <location>
        <begin position="132"/>
        <end position="153"/>
    </location>
</feature>
<dbReference type="PANTHER" id="PTHR23514:SF13">
    <property type="entry name" value="INNER MEMBRANE PROTEIN YBJJ"/>
    <property type="match status" value="1"/>
</dbReference>
<evidence type="ECO:0000313" key="7">
    <source>
        <dbReference type="EMBL" id="MDT0691151.1"/>
    </source>
</evidence>
<feature type="transmembrane region" description="Helical" evidence="5">
    <location>
        <begin position="94"/>
        <end position="111"/>
    </location>
</feature>
<feature type="transmembrane region" description="Helical" evidence="5">
    <location>
        <begin position="324"/>
        <end position="346"/>
    </location>
</feature>
<feature type="transmembrane region" description="Helical" evidence="5">
    <location>
        <begin position="266"/>
        <end position="288"/>
    </location>
</feature>
<feature type="transmembrane region" description="Helical" evidence="5">
    <location>
        <begin position="294"/>
        <end position="312"/>
    </location>
</feature>
<accession>A0ABU3E568</accession>
<dbReference type="InterPro" id="IPR036259">
    <property type="entry name" value="MFS_trans_sf"/>
</dbReference>
<dbReference type="EMBL" id="JAVRHM010000020">
    <property type="protein sequence ID" value="MDT0691151.1"/>
    <property type="molecule type" value="Genomic_DNA"/>
</dbReference>
<feature type="domain" description="Major facilitator superfamily (MFS) profile" evidence="6">
    <location>
        <begin position="7"/>
        <end position="379"/>
    </location>
</feature>
<feature type="transmembrane region" description="Helical" evidence="5">
    <location>
        <begin position="352"/>
        <end position="373"/>
    </location>
</feature>
<dbReference type="SUPFAM" id="SSF103473">
    <property type="entry name" value="MFS general substrate transporter"/>
    <property type="match status" value="1"/>
</dbReference>
<dbReference type="Gene3D" id="1.20.1250.20">
    <property type="entry name" value="MFS general substrate transporter like domains"/>
    <property type="match status" value="2"/>
</dbReference>
<keyword evidence="3 5" id="KW-1133">Transmembrane helix</keyword>
<proteinExistence type="predicted"/>
<dbReference type="PROSITE" id="PS50850">
    <property type="entry name" value="MFS"/>
    <property type="match status" value="1"/>
</dbReference>
<feature type="transmembrane region" description="Helical" evidence="5">
    <location>
        <begin position="46"/>
        <end position="65"/>
    </location>
</feature>
<dbReference type="RefSeq" id="WP_311686365.1">
    <property type="nucleotide sequence ID" value="NZ_JAVRHM010000020.1"/>
</dbReference>
<evidence type="ECO:0000256" key="1">
    <source>
        <dbReference type="ARBA" id="ARBA00004141"/>
    </source>
</evidence>
<evidence type="ECO:0000256" key="4">
    <source>
        <dbReference type="ARBA" id="ARBA00023136"/>
    </source>
</evidence>
<evidence type="ECO:0000256" key="3">
    <source>
        <dbReference type="ARBA" id="ARBA00022989"/>
    </source>
</evidence>
<feature type="transmembrane region" description="Helical" evidence="5">
    <location>
        <begin position="201"/>
        <end position="220"/>
    </location>
</feature>
<dbReference type="Proteomes" id="UP001261624">
    <property type="component" value="Unassembled WGS sequence"/>
</dbReference>
<feature type="transmembrane region" description="Helical" evidence="5">
    <location>
        <begin position="159"/>
        <end position="181"/>
    </location>
</feature>
<reference evidence="7 8" key="1">
    <citation type="submission" date="2023-09" db="EMBL/GenBank/DDBJ databases">
        <authorList>
            <person name="Rey-Velasco X."/>
        </authorList>
    </citation>
    <scope>NUCLEOTIDE SEQUENCE [LARGE SCALE GENOMIC DNA]</scope>
    <source>
        <strain evidence="7 8">F188</strain>
    </source>
</reference>
<gene>
    <name evidence="7" type="ORF">RM549_15255</name>
</gene>
<evidence type="ECO:0000256" key="2">
    <source>
        <dbReference type="ARBA" id="ARBA00022692"/>
    </source>
</evidence>
<organism evidence="7 8">
    <name type="scientific">Autumnicola patrickiae</name>
    <dbReference type="NCBI Taxonomy" id="3075591"/>
    <lineage>
        <taxon>Bacteria</taxon>
        <taxon>Pseudomonadati</taxon>
        <taxon>Bacteroidota</taxon>
        <taxon>Flavobacteriia</taxon>
        <taxon>Flavobacteriales</taxon>
        <taxon>Flavobacteriaceae</taxon>
        <taxon>Autumnicola</taxon>
    </lineage>
</organism>
<dbReference type="CDD" id="cd17393">
    <property type="entry name" value="MFS_MosC_like"/>
    <property type="match status" value="1"/>
</dbReference>
<dbReference type="InterPro" id="IPR051788">
    <property type="entry name" value="MFS_Transporter"/>
</dbReference>